<evidence type="ECO:0000256" key="5">
    <source>
        <dbReference type="ARBA" id="ARBA00073963"/>
    </source>
</evidence>
<evidence type="ECO:0000313" key="10">
    <source>
        <dbReference type="Proteomes" id="UP001168821"/>
    </source>
</evidence>
<dbReference type="PANTHER" id="PTHR19961">
    <property type="entry name" value="FIMBRIN/PLASTIN"/>
    <property type="match status" value="1"/>
</dbReference>
<dbReference type="PROSITE" id="PS50222">
    <property type="entry name" value="EF_HAND_2"/>
    <property type="match status" value="2"/>
</dbReference>
<keyword evidence="2" id="KW-0677">Repeat</keyword>
<comment type="caution">
    <text evidence="9">The sequence shown here is derived from an EMBL/GenBank/DDBJ whole genome shotgun (WGS) entry which is preliminary data.</text>
</comment>
<dbReference type="EMBL" id="JALNTZ010002981">
    <property type="protein sequence ID" value="KAJ3616709.1"/>
    <property type="molecule type" value="Genomic_DNA"/>
</dbReference>
<feature type="domain" description="Calponin-homology (CH)" evidence="7">
    <location>
        <begin position="494"/>
        <end position="603"/>
    </location>
</feature>
<dbReference type="GO" id="GO:0005509">
    <property type="term" value="F:calcium ion binding"/>
    <property type="evidence" value="ECO:0007669"/>
    <property type="project" value="InterPro"/>
</dbReference>
<protein>
    <recommendedName>
        <fullName evidence="5">Fimbrin</fullName>
    </recommendedName>
</protein>
<evidence type="ECO:0000313" key="9">
    <source>
        <dbReference type="EMBL" id="KAJ3616709.1"/>
    </source>
</evidence>
<dbReference type="FunFam" id="1.10.418.10:FF:000027">
    <property type="entry name" value="Probable fimbrin"/>
    <property type="match status" value="1"/>
</dbReference>
<dbReference type="CDD" id="cd21295">
    <property type="entry name" value="CH_PLS_rpt2"/>
    <property type="match status" value="1"/>
</dbReference>
<gene>
    <name evidence="9" type="ORF">Zmor_009076</name>
</gene>
<organism evidence="9 10">
    <name type="scientific">Zophobas morio</name>
    <dbReference type="NCBI Taxonomy" id="2755281"/>
    <lineage>
        <taxon>Eukaryota</taxon>
        <taxon>Metazoa</taxon>
        <taxon>Ecdysozoa</taxon>
        <taxon>Arthropoda</taxon>
        <taxon>Hexapoda</taxon>
        <taxon>Insecta</taxon>
        <taxon>Pterygota</taxon>
        <taxon>Neoptera</taxon>
        <taxon>Endopterygota</taxon>
        <taxon>Coleoptera</taxon>
        <taxon>Polyphaga</taxon>
        <taxon>Cucujiformia</taxon>
        <taxon>Tenebrionidae</taxon>
        <taxon>Zophobas</taxon>
    </lineage>
</organism>
<dbReference type="InterPro" id="IPR039959">
    <property type="entry name" value="Fimbrin/Plastin"/>
</dbReference>
<evidence type="ECO:0000259" key="7">
    <source>
        <dbReference type="PROSITE" id="PS50021"/>
    </source>
</evidence>
<dbReference type="PROSITE" id="PS00018">
    <property type="entry name" value="EF_HAND_1"/>
    <property type="match status" value="2"/>
</dbReference>
<dbReference type="InterPro" id="IPR036872">
    <property type="entry name" value="CH_dom_sf"/>
</dbReference>
<dbReference type="InterPro" id="IPR001589">
    <property type="entry name" value="Actinin_actin-bd_CS"/>
</dbReference>
<dbReference type="InterPro" id="IPR018247">
    <property type="entry name" value="EF_Hand_1_Ca_BS"/>
</dbReference>
<feature type="domain" description="EF-hand" evidence="8">
    <location>
        <begin position="41"/>
        <end position="76"/>
    </location>
</feature>
<evidence type="ECO:0000256" key="2">
    <source>
        <dbReference type="ARBA" id="ARBA00022737"/>
    </source>
</evidence>
<dbReference type="FunFam" id="1.10.418.10:FF:000016">
    <property type="entry name" value="Probable fimbrin"/>
    <property type="match status" value="1"/>
</dbReference>
<feature type="domain" description="Calponin-homology (CH)" evidence="7">
    <location>
        <begin position="110"/>
        <end position="226"/>
    </location>
</feature>
<accession>A0AA38HJ84</accession>
<dbReference type="GO" id="GO:0071944">
    <property type="term" value="C:cell periphery"/>
    <property type="evidence" value="ECO:0007669"/>
    <property type="project" value="UniProtKB-ARBA"/>
</dbReference>
<keyword evidence="1" id="KW-0479">Metal-binding</keyword>
<dbReference type="Pfam" id="PF00307">
    <property type="entry name" value="CH"/>
    <property type="match status" value="4"/>
</dbReference>
<dbReference type="InterPro" id="IPR002048">
    <property type="entry name" value="EF_hand_dom"/>
</dbReference>
<dbReference type="CDD" id="cd00051">
    <property type="entry name" value="EFh"/>
    <property type="match status" value="1"/>
</dbReference>
<dbReference type="Pfam" id="PF13499">
    <property type="entry name" value="EF-hand_7"/>
    <property type="match status" value="1"/>
</dbReference>
<dbReference type="FunFam" id="1.10.418.10:FF:000042">
    <property type="entry name" value="Fimbrin, putative"/>
    <property type="match status" value="1"/>
</dbReference>
<evidence type="ECO:0000256" key="1">
    <source>
        <dbReference type="ARBA" id="ARBA00022723"/>
    </source>
</evidence>
<evidence type="ECO:0000259" key="8">
    <source>
        <dbReference type="PROSITE" id="PS50222"/>
    </source>
</evidence>
<dbReference type="Gene3D" id="1.10.238.10">
    <property type="entry name" value="EF-hand"/>
    <property type="match status" value="1"/>
</dbReference>
<proteinExistence type="predicted"/>
<dbReference type="GO" id="GO:0005737">
    <property type="term" value="C:cytoplasm"/>
    <property type="evidence" value="ECO:0007669"/>
    <property type="project" value="UniProtKB-ARBA"/>
</dbReference>
<dbReference type="SUPFAM" id="SSF47576">
    <property type="entry name" value="Calponin-homology domain, CH-domain"/>
    <property type="match status" value="1"/>
</dbReference>
<feature type="domain" description="Calponin-homology (CH)" evidence="7">
    <location>
        <begin position="254"/>
        <end position="359"/>
    </location>
</feature>
<dbReference type="InterPro" id="IPR011992">
    <property type="entry name" value="EF-hand-dom_pair"/>
</dbReference>
<dbReference type="SMART" id="SM00033">
    <property type="entry name" value="CH"/>
    <property type="match status" value="4"/>
</dbReference>
<dbReference type="GO" id="GO:0051639">
    <property type="term" value="P:actin filament network formation"/>
    <property type="evidence" value="ECO:0007669"/>
    <property type="project" value="TreeGrafter"/>
</dbReference>
<evidence type="ECO:0000256" key="3">
    <source>
        <dbReference type="ARBA" id="ARBA00022837"/>
    </source>
</evidence>
<keyword evidence="3" id="KW-0106">Calcium</keyword>
<dbReference type="GO" id="GO:0051017">
    <property type="term" value="P:actin filament bundle assembly"/>
    <property type="evidence" value="ECO:0007669"/>
    <property type="project" value="InterPro"/>
</dbReference>
<keyword evidence="6" id="KW-1133">Transmembrane helix</keyword>
<dbReference type="GO" id="GO:0051015">
    <property type="term" value="F:actin filament binding"/>
    <property type="evidence" value="ECO:0007669"/>
    <property type="project" value="InterPro"/>
</dbReference>
<dbReference type="SUPFAM" id="SSF47473">
    <property type="entry name" value="EF-hand"/>
    <property type="match status" value="1"/>
</dbReference>
<sequence length="628" mass="70893">MFSEDEKKELRERFDELDENKNGLLSLDEIDKGLKDVQLIVPKHELRQLIFDFDKNNDGYLNFEEYCELCSNIKEKKIGHLNVVKGLSGLNIVESTRPQSAAGTTHSFSEEEKYAFTDWINHILGNDPDLKSQLPINVEGMELFKACNSGLLIAKLINSAVPETIDERALNKKNLNVFKIHENQTLCLNSAKAIGCSITNIGAQDIIDGIPHLCLGMIWQVIRIGLLAHINLKECSGLALLLEEGETLQDLLALPAEQLLIRWVNYHLKQAGTNRTISNFSGDIKDSECYTILLKQIAPQELGIDTSPLRETDHLKRAEAMLDNAEKMKCRRFVRPTDVVKGNPKLNLAFVANLFNTYPALNPVEVTVIEETREEKTYRNWMNSLGVSPYVNNLYQDLRDGLVILQLFDHVYTGLVDWKRVNQPPYKENWAVMKKTENCNYAVDLGKEKKYSLVGVGGKDLVDGGKTHTLSLIWQLMRAYTLEVLKKLSGSEKPITDGDILRWVNETLTAHGKSSQIKSFKDPSLADSMTVVDLVESIKPGSVDYQILKPKATGHGDRMSNAKYAVSMARKIGARVYALPEDLVEVNPKMVMTIFACLMYVWCALLLLSLLIIYSFLCMRIRSCSYQK</sequence>
<dbReference type="PANTHER" id="PTHR19961:SF18">
    <property type="entry name" value="FI19014P1"/>
    <property type="match status" value="1"/>
</dbReference>
<keyword evidence="6" id="KW-0812">Transmembrane</keyword>
<feature type="domain" description="EF-hand" evidence="8">
    <location>
        <begin position="5"/>
        <end position="40"/>
    </location>
</feature>
<dbReference type="GO" id="GO:0032432">
    <property type="term" value="C:actin filament bundle"/>
    <property type="evidence" value="ECO:0007669"/>
    <property type="project" value="TreeGrafter"/>
</dbReference>
<dbReference type="GO" id="GO:0005884">
    <property type="term" value="C:actin filament"/>
    <property type="evidence" value="ECO:0007669"/>
    <property type="project" value="TreeGrafter"/>
</dbReference>
<evidence type="ECO:0000256" key="6">
    <source>
        <dbReference type="SAM" id="Phobius"/>
    </source>
</evidence>
<dbReference type="AlphaFoldDB" id="A0AA38HJ84"/>
<name>A0AA38HJ84_9CUCU</name>
<keyword evidence="6" id="KW-0472">Membrane</keyword>
<dbReference type="CDD" id="cd21298">
    <property type="entry name" value="CH_PLS_rpt3"/>
    <property type="match status" value="1"/>
</dbReference>
<reference evidence="9" key="1">
    <citation type="journal article" date="2023" name="G3 (Bethesda)">
        <title>Whole genome assemblies of Zophobas morio and Tenebrio molitor.</title>
        <authorList>
            <person name="Kaur S."/>
            <person name="Stinson S.A."/>
            <person name="diCenzo G.C."/>
        </authorList>
    </citation>
    <scope>NUCLEOTIDE SEQUENCE</scope>
    <source>
        <strain evidence="9">QUZm001</strain>
    </source>
</reference>
<feature type="domain" description="Calponin-homology (CH)" evidence="7">
    <location>
        <begin position="372"/>
        <end position="481"/>
    </location>
</feature>
<dbReference type="PROSITE" id="PS00020">
    <property type="entry name" value="ACTININ_2"/>
    <property type="match status" value="1"/>
</dbReference>
<dbReference type="FunFam" id="1.10.418.10:FF:000010">
    <property type="entry name" value="Plastin-3 isoform 1"/>
    <property type="match status" value="1"/>
</dbReference>
<dbReference type="Gene3D" id="1.10.418.10">
    <property type="entry name" value="Calponin-like domain"/>
    <property type="match status" value="4"/>
</dbReference>
<feature type="transmembrane region" description="Helical" evidence="6">
    <location>
        <begin position="590"/>
        <end position="617"/>
    </location>
</feature>
<dbReference type="InterPro" id="IPR001715">
    <property type="entry name" value="CH_dom"/>
</dbReference>
<dbReference type="CDD" id="cd21301">
    <property type="entry name" value="CH_PLS_rpt4"/>
    <property type="match status" value="1"/>
</dbReference>
<dbReference type="PROSITE" id="PS50021">
    <property type="entry name" value="CH"/>
    <property type="match status" value="4"/>
</dbReference>
<keyword evidence="4" id="KW-0009">Actin-binding</keyword>
<dbReference type="PROSITE" id="PS00019">
    <property type="entry name" value="ACTININ_1"/>
    <property type="match status" value="1"/>
</dbReference>
<dbReference type="SMART" id="SM00054">
    <property type="entry name" value="EFh"/>
    <property type="match status" value="2"/>
</dbReference>
<dbReference type="Proteomes" id="UP001168821">
    <property type="component" value="Unassembled WGS sequence"/>
</dbReference>
<evidence type="ECO:0000256" key="4">
    <source>
        <dbReference type="ARBA" id="ARBA00023203"/>
    </source>
</evidence>
<keyword evidence="10" id="KW-1185">Reference proteome</keyword>